<dbReference type="Pfam" id="PF21365">
    <property type="entry name" value="Glyco_hydro_31_3rd"/>
    <property type="match status" value="1"/>
</dbReference>
<feature type="domain" description="Glycoside hydrolase family 31 TIM barrel" evidence="4">
    <location>
        <begin position="279"/>
        <end position="625"/>
    </location>
</feature>
<evidence type="ECO:0000256" key="2">
    <source>
        <dbReference type="RuleBase" id="RU361185"/>
    </source>
</evidence>
<dbReference type="Gene3D" id="2.60.40.10">
    <property type="entry name" value="Immunoglobulins"/>
    <property type="match status" value="1"/>
</dbReference>
<dbReference type="InterPro" id="IPR048488">
    <property type="entry name" value="AIMA-like_N"/>
</dbReference>
<evidence type="ECO:0000259" key="7">
    <source>
        <dbReference type="Pfam" id="PF21568"/>
    </source>
</evidence>
<dbReference type="InterPro" id="IPR048395">
    <property type="entry name" value="Glyco_hydro_31_C"/>
</dbReference>
<dbReference type="Pfam" id="PF13802">
    <property type="entry name" value="Gal_mutarotas_2"/>
    <property type="match status" value="1"/>
</dbReference>
<dbReference type="Gene3D" id="2.60.40.1180">
    <property type="entry name" value="Golgi alpha-mannosidase II"/>
    <property type="match status" value="1"/>
</dbReference>
<dbReference type="InterPro" id="IPR025887">
    <property type="entry name" value="Glyco_hydro_31_N_dom"/>
</dbReference>
<organism evidence="8 9">
    <name type="scientific">Nonomuraea typhae</name>
    <dbReference type="NCBI Taxonomy" id="2603600"/>
    <lineage>
        <taxon>Bacteria</taxon>
        <taxon>Bacillati</taxon>
        <taxon>Actinomycetota</taxon>
        <taxon>Actinomycetes</taxon>
        <taxon>Streptosporangiales</taxon>
        <taxon>Streptosporangiaceae</taxon>
        <taxon>Nonomuraea</taxon>
    </lineage>
</organism>
<dbReference type="SUPFAM" id="SSF51011">
    <property type="entry name" value="Glycosyl hydrolase domain"/>
    <property type="match status" value="1"/>
</dbReference>
<dbReference type="SUPFAM" id="SSF74650">
    <property type="entry name" value="Galactose mutarotase-like"/>
    <property type="match status" value="1"/>
</dbReference>
<dbReference type="PANTHER" id="PTHR43863:SF2">
    <property type="entry name" value="MALTASE-GLUCOAMYLASE"/>
    <property type="match status" value="1"/>
</dbReference>
<feature type="region of interest" description="Disordered" evidence="3">
    <location>
        <begin position="1"/>
        <end position="22"/>
    </location>
</feature>
<keyword evidence="2" id="KW-0378">Hydrolase</keyword>
<feature type="domain" description="Glycosyl hydrolase family 31 C-terminal" evidence="6">
    <location>
        <begin position="635"/>
        <end position="714"/>
    </location>
</feature>
<proteinExistence type="inferred from homology"/>
<gene>
    <name evidence="8" type="ORF">ACIBG2_45165</name>
</gene>
<dbReference type="InterPro" id="IPR000322">
    <property type="entry name" value="Glyco_hydro_31_TIM"/>
</dbReference>
<dbReference type="Pfam" id="PF21568">
    <property type="entry name" value="AIMA-like_N"/>
    <property type="match status" value="1"/>
</dbReference>
<sequence length="729" mass="80958">MIRHRPHGSGHPYAETEDQRVPAEPLAGEAVELRVRASAKVTSVVCEWHEEGAQPLMLELAPAGPGRADGGGPDGGHLAAAQARAARAAAGSWSVRTGKLEAGKRYRYRFLATLEDGGSRTTQWFETTAAVWQATGGKLHGERVVPGSVRWLVAADGVRRVRFEMKLGDTAHVVGFGERFDAVDQRGRELDAVVFEQYKAQGEHGRTYLPMPFALVVDGRDTWGFHVVTSRRTWYAIGATIRVEAEVGPEAELTVSTYTGAPAEVLDAFLEDAGRPGELPEWVFKLWASGNEWNTQQRVMAEMDLHREHDIPVGALVIEAWSDESTFTAFRGAEYEPSEEPHRYADYTFPADGPWPDPKGMVDELHERDIKVLLWQIPLQKMRPHPRHQAAVDARQLAERGYGVKEADGRPYRNRGWWFPLALMPDLSAEEVRAWWTAKRRYLVEEVGVDGFKTDGGEHAWGHDLRYADGRSGAEGNGLFPVHYARAFGDLLRRYGKAPVTFSRAGFTGSQPHGAFWAGDEDSTWQAFRNSIRAGITASACGIVYWGWDLAGFSGEAPSAELYLRAAGASCFMPIMQYHSEFNHHRTPSQDRTPWNVAGRTGDQRVLPVFRALAKMRERLVPYLAEEARKAVGGGAPLMRGLFFDHPDDPAVWRYPLQFKLGDALLVAPVTEPDTWEIPIYLPEGAWVDVWTGTRLTGGQEVTLPALLAHPPVLCAAERWPELAEVFSA</sequence>
<reference evidence="8 9" key="1">
    <citation type="submission" date="2024-10" db="EMBL/GenBank/DDBJ databases">
        <title>The Natural Products Discovery Center: Release of the First 8490 Sequenced Strains for Exploring Actinobacteria Biosynthetic Diversity.</title>
        <authorList>
            <person name="Kalkreuter E."/>
            <person name="Kautsar S.A."/>
            <person name="Yang D."/>
            <person name="Bader C.D."/>
            <person name="Teijaro C.N."/>
            <person name="Fluegel L."/>
            <person name="Davis C.M."/>
            <person name="Simpson J.R."/>
            <person name="Lauterbach L."/>
            <person name="Steele A.D."/>
            <person name="Gui C."/>
            <person name="Meng S."/>
            <person name="Li G."/>
            <person name="Viehrig K."/>
            <person name="Ye F."/>
            <person name="Su P."/>
            <person name="Kiefer A.F."/>
            <person name="Nichols A."/>
            <person name="Cepeda A.J."/>
            <person name="Yan W."/>
            <person name="Fan B."/>
            <person name="Jiang Y."/>
            <person name="Adhikari A."/>
            <person name="Zheng C.-J."/>
            <person name="Schuster L."/>
            <person name="Cowan T.M."/>
            <person name="Smanski M.J."/>
            <person name="Chevrette M.G."/>
            <person name="De Carvalho L.P.S."/>
            <person name="Shen B."/>
        </authorList>
    </citation>
    <scope>NUCLEOTIDE SEQUENCE [LARGE SCALE GENOMIC DNA]</scope>
    <source>
        <strain evidence="8 9">NPDC050545</strain>
    </source>
</reference>
<dbReference type="Gene3D" id="3.20.20.80">
    <property type="entry name" value="Glycosidases"/>
    <property type="match status" value="1"/>
</dbReference>
<protein>
    <submittedName>
        <fullName evidence="8">TIM-barrel domain-containing protein</fullName>
    </submittedName>
</protein>
<dbReference type="CDD" id="cd14752">
    <property type="entry name" value="GH31_N"/>
    <property type="match status" value="1"/>
</dbReference>
<dbReference type="InterPro" id="IPR011013">
    <property type="entry name" value="Gal_mutarotase_sf_dom"/>
</dbReference>
<evidence type="ECO:0000259" key="5">
    <source>
        <dbReference type="Pfam" id="PF13802"/>
    </source>
</evidence>
<comment type="caution">
    <text evidence="8">The sequence shown here is derived from an EMBL/GenBank/DDBJ whole genome shotgun (WGS) entry which is preliminary data.</text>
</comment>
<accession>A0ABW7ZAX5</accession>
<dbReference type="Gene3D" id="2.60.40.1760">
    <property type="entry name" value="glycosyl hydrolase (family 31)"/>
    <property type="match status" value="1"/>
</dbReference>
<name>A0ABW7ZAX5_9ACTN</name>
<dbReference type="Proteomes" id="UP001612741">
    <property type="component" value="Unassembled WGS sequence"/>
</dbReference>
<dbReference type="RefSeq" id="WP_397090461.1">
    <property type="nucleotide sequence ID" value="NZ_JBITGY010000015.1"/>
</dbReference>
<dbReference type="InterPro" id="IPR051816">
    <property type="entry name" value="Glycosyl_Hydrolase_31"/>
</dbReference>
<feature type="domain" description="1,3-alpha-isomaltosidase-like N-terminal" evidence="7">
    <location>
        <begin position="8"/>
        <end position="112"/>
    </location>
</feature>
<keyword evidence="2" id="KW-0326">Glycosidase</keyword>
<keyword evidence="9" id="KW-1185">Reference proteome</keyword>
<feature type="domain" description="Glycoside hydrolase family 31 N-terminal" evidence="5">
    <location>
        <begin position="155"/>
        <end position="235"/>
    </location>
</feature>
<evidence type="ECO:0000259" key="6">
    <source>
        <dbReference type="Pfam" id="PF21365"/>
    </source>
</evidence>
<dbReference type="CDD" id="cd06597">
    <property type="entry name" value="GH31_transferase_CtsY"/>
    <property type="match status" value="1"/>
</dbReference>
<dbReference type="SUPFAM" id="SSF51445">
    <property type="entry name" value="(Trans)glycosidases"/>
    <property type="match status" value="1"/>
</dbReference>
<dbReference type="EMBL" id="JBITGY010000015">
    <property type="protein sequence ID" value="MFI6504644.1"/>
    <property type="molecule type" value="Genomic_DNA"/>
</dbReference>
<dbReference type="InterPro" id="IPR013780">
    <property type="entry name" value="Glyco_hydro_b"/>
</dbReference>
<dbReference type="Pfam" id="PF01055">
    <property type="entry name" value="Glyco_hydro_31_2nd"/>
    <property type="match status" value="1"/>
</dbReference>
<evidence type="ECO:0000313" key="8">
    <source>
        <dbReference type="EMBL" id="MFI6504644.1"/>
    </source>
</evidence>
<evidence type="ECO:0000256" key="1">
    <source>
        <dbReference type="ARBA" id="ARBA00007806"/>
    </source>
</evidence>
<evidence type="ECO:0000256" key="3">
    <source>
        <dbReference type="SAM" id="MobiDB-lite"/>
    </source>
</evidence>
<dbReference type="InterPro" id="IPR013783">
    <property type="entry name" value="Ig-like_fold"/>
</dbReference>
<comment type="similarity">
    <text evidence="1 2">Belongs to the glycosyl hydrolase 31 family.</text>
</comment>
<dbReference type="InterPro" id="IPR017853">
    <property type="entry name" value="GH"/>
</dbReference>
<evidence type="ECO:0000259" key="4">
    <source>
        <dbReference type="Pfam" id="PF01055"/>
    </source>
</evidence>
<evidence type="ECO:0000313" key="9">
    <source>
        <dbReference type="Proteomes" id="UP001612741"/>
    </source>
</evidence>
<dbReference type="PANTHER" id="PTHR43863">
    <property type="entry name" value="HYDROLASE, PUTATIVE (AFU_ORTHOLOGUE AFUA_1G03140)-RELATED"/>
    <property type="match status" value="1"/>
</dbReference>